<feature type="region of interest" description="Disordered" evidence="1">
    <location>
        <begin position="621"/>
        <end position="677"/>
    </location>
</feature>
<dbReference type="AlphaFoldDB" id="A0A6G1JFY4"/>
<keyword evidence="3" id="KW-1185">Reference proteome</keyword>
<gene>
    <name evidence="2" type="ORF">K458DRAFT_124133</name>
</gene>
<dbReference type="Proteomes" id="UP000799291">
    <property type="component" value="Unassembled WGS sequence"/>
</dbReference>
<evidence type="ECO:0000256" key="1">
    <source>
        <dbReference type="SAM" id="MobiDB-lite"/>
    </source>
</evidence>
<proteinExistence type="predicted"/>
<name>A0A6G1JFY4_9PLEO</name>
<organism evidence="2 3">
    <name type="scientific">Lentithecium fluviatile CBS 122367</name>
    <dbReference type="NCBI Taxonomy" id="1168545"/>
    <lineage>
        <taxon>Eukaryota</taxon>
        <taxon>Fungi</taxon>
        <taxon>Dikarya</taxon>
        <taxon>Ascomycota</taxon>
        <taxon>Pezizomycotina</taxon>
        <taxon>Dothideomycetes</taxon>
        <taxon>Pleosporomycetidae</taxon>
        <taxon>Pleosporales</taxon>
        <taxon>Massarineae</taxon>
        <taxon>Lentitheciaceae</taxon>
        <taxon>Lentithecium</taxon>
    </lineage>
</organism>
<reference evidence="2" key="1">
    <citation type="journal article" date="2020" name="Stud. Mycol.">
        <title>101 Dothideomycetes genomes: a test case for predicting lifestyles and emergence of pathogens.</title>
        <authorList>
            <person name="Haridas S."/>
            <person name="Albert R."/>
            <person name="Binder M."/>
            <person name="Bloem J."/>
            <person name="Labutti K."/>
            <person name="Salamov A."/>
            <person name="Andreopoulos B."/>
            <person name="Baker S."/>
            <person name="Barry K."/>
            <person name="Bills G."/>
            <person name="Bluhm B."/>
            <person name="Cannon C."/>
            <person name="Castanera R."/>
            <person name="Culley D."/>
            <person name="Daum C."/>
            <person name="Ezra D."/>
            <person name="Gonzalez J."/>
            <person name="Henrissat B."/>
            <person name="Kuo A."/>
            <person name="Liang C."/>
            <person name="Lipzen A."/>
            <person name="Lutzoni F."/>
            <person name="Magnuson J."/>
            <person name="Mondo S."/>
            <person name="Nolan M."/>
            <person name="Ohm R."/>
            <person name="Pangilinan J."/>
            <person name="Park H.-J."/>
            <person name="Ramirez L."/>
            <person name="Alfaro M."/>
            <person name="Sun H."/>
            <person name="Tritt A."/>
            <person name="Yoshinaga Y."/>
            <person name="Zwiers L.-H."/>
            <person name="Turgeon B."/>
            <person name="Goodwin S."/>
            <person name="Spatafora J."/>
            <person name="Crous P."/>
            <person name="Grigoriev I."/>
        </authorList>
    </citation>
    <scope>NUCLEOTIDE SEQUENCE</scope>
    <source>
        <strain evidence="2">CBS 122367</strain>
    </source>
</reference>
<accession>A0A6G1JFY4</accession>
<evidence type="ECO:0000313" key="3">
    <source>
        <dbReference type="Proteomes" id="UP000799291"/>
    </source>
</evidence>
<feature type="region of interest" description="Disordered" evidence="1">
    <location>
        <begin position="565"/>
        <end position="586"/>
    </location>
</feature>
<dbReference type="EMBL" id="MU005572">
    <property type="protein sequence ID" value="KAF2689130.1"/>
    <property type="molecule type" value="Genomic_DNA"/>
</dbReference>
<protein>
    <submittedName>
        <fullName evidence="2">Uncharacterized protein</fullName>
    </submittedName>
</protein>
<evidence type="ECO:0000313" key="2">
    <source>
        <dbReference type="EMBL" id="KAF2689130.1"/>
    </source>
</evidence>
<sequence length="677" mass="76683">MQNFFEAKSIPHHSVLVRRLYGEDAPPLLGLGRLDPSEPTRNKLELELPPEDGAVAPILKFTSQRESLISVAEPKEPKLKIRRVSAVTLSPVGTESPVPPAKNKHDPKLTIHKPPADAPSPAEKTPILIRYTTPKAPPFIRYTTHPDEVDYCADKLRQGQKMVQRLTDEYRTTMHDIMRSNKQPMDLGVKRVREDSPSAIRARTRKTRIYINELANKADSIDANLYGLQKVFQKILESATQNVFDSLLTRIQQITASITGLRNDFAHLLNFIILRTRLIHYTNNSAVTIYQLNVSLRWRLGAMILTRQQHKHPHPMARSIPPLEQKLVKLRAYGSSLFYERKGLSVPYVRQRLIEMEGQNFILRNLILSRPAERRQRIAALPLAQQIENNRNADLRRVIKSDGLKGNEKIRRTFDSLKPRFESTVNPVLRRVAVSPPDQPLVRIYPSVPRLVPRQRIILRRRVHQRRIRRPHRRTIDSEKNLRFVGARLFARSVFSSRSKKRRTGFGGRSVPIDERERGVRFRKYVSPARKEKIEAQRTFVKRQTERKRMAKRALVDTVKGWLGAGTEDESSNKESTARVFGSGGGGVSLSAIPVPDVGSGGEVQMEGAYGVGLERRVPSDGDALLDALNGRSAPSQNRHTGDPTPTDANRSAGFLPGQRGGDPFVFPAKDSKSRRR</sequence>